<reference evidence="3" key="1">
    <citation type="submission" date="2021-01" db="EMBL/GenBank/DDBJ databases">
        <title>Genome sequence of strain Noviherbaspirillum sp. DKR-6.</title>
        <authorList>
            <person name="Chaudhary D.K."/>
        </authorList>
    </citation>
    <scope>NUCLEOTIDE SEQUENCE</scope>
    <source>
        <strain evidence="3">DKR-6</strain>
    </source>
</reference>
<dbReference type="SUPFAM" id="SSF53681">
    <property type="entry name" value="Aspartate/glutamate racemase"/>
    <property type="match status" value="1"/>
</dbReference>
<evidence type="ECO:0000256" key="1">
    <source>
        <dbReference type="SAM" id="MobiDB-lite"/>
    </source>
</evidence>
<gene>
    <name evidence="3" type="ORF">JJB74_20150</name>
</gene>
<keyword evidence="4" id="KW-1185">Reference proteome</keyword>
<name>A0A934SX23_9BURK</name>
<dbReference type="InterPro" id="IPR025504">
    <property type="entry name" value="GLUCM_C"/>
</dbReference>
<dbReference type="EMBL" id="JAEPBG010000009">
    <property type="protein sequence ID" value="MBK4736940.1"/>
    <property type="molecule type" value="Genomic_DNA"/>
</dbReference>
<feature type="compositionally biased region" description="Basic and acidic residues" evidence="1">
    <location>
        <begin position="697"/>
        <end position="717"/>
    </location>
</feature>
<dbReference type="GO" id="GO:0016855">
    <property type="term" value="F:racemase and epimerase activity, acting on amino acids and derivatives"/>
    <property type="evidence" value="ECO:0007669"/>
    <property type="project" value="InterPro"/>
</dbReference>
<evidence type="ECO:0000313" key="4">
    <source>
        <dbReference type="Proteomes" id="UP000622890"/>
    </source>
</evidence>
<feature type="domain" description="D-glutamate cyclase-like C-terminal" evidence="2">
    <location>
        <begin position="73"/>
        <end position="280"/>
    </location>
</feature>
<accession>A0A934SX23</accession>
<dbReference type="RefSeq" id="WP_200594853.1">
    <property type="nucleotide sequence ID" value="NZ_JAEPBG010000009.1"/>
</dbReference>
<evidence type="ECO:0000259" key="2">
    <source>
        <dbReference type="Pfam" id="PF14336"/>
    </source>
</evidence>
<organism evidence="3 4">
    <name type="scientific">Noviherbaspirillum pedocola</name>
    <dbReference type="NCBI Taxonomy" id="2801341"/>
    <lineage>
        <taxon>Bacteria</taxon>
        <taxon>Pseudomonadati</taxon>
        <taxon>Pseudomonadota</taxon>
        <taxon>Betaproteobacteria</taxon>
        <taxon>Burkholderiales</taxon>
        <taxon>Oxalobacteraceae</taxon>
        <taxon>Noviherbaspirillum</taxon>
    </lineage>
</organism>
<feature type="region of interest" description="Disordered" evidence="1">
    <location>
        <begin position="689"/>
        <end position="717"/>
    </location>
</feature>
<dbReference type="Gene3D" id="3.90.1640.20">
    <property type="entry name" value="TON_0340"/>
    <property type="match status" value="1"/>
</dbReference>
<dbReference type="InterPro" id="IPR001920">
    <property type="entry name" value="Asp/Glu_race"/>
</dbReference>
<dbReference type="Gene3D" id="3.40.50.1860">
    <property type="match status" value="2"/>
</dbReference>
<protein>
    <submittedName>
        <fullName evidence="3">Aspartate/glutamate racemase family protein</fullName>
    </submittedName>
</protein>
<sequence length="753" mass="82645">MLLFPKTGIVFTKAVRDEVAARLKITDPPTLKSVDALRNIYKQTTLDVASKLDQLLVIDKKRRMHIGKGGETQDVQDGQHLLAALDILLEANKVMVVAGKNTATGRVQPNGAVAAALFMDVLNRVKKVPVLVSDEINYKLTRCLLTPINPQCARYAAHETFHAVNGELVRQLADAIQTHQPDAAIFIGIPGRNSVKNYVDGSGNHLEEFNVAFDQALELCHRVELPTIAICSDASHAGMANISFSSKEEKNDTARTIMGAQCTVFAEDVAMGAVALSELIARAYLEDSICDAAGLEELIKSANKKTEDAAFKARQVRHTFRHRHQKEAPPTAMKPDSYVTKLKEFKQAIDKGELVWAQDGVEHFRAYGPEVKYLVLYDSSDGALIAMKDFLGYLNARSPFVFDTTIVTDHAKASYGDRGCELFTVVVDGIHYAAKLNADGIVMLCNTACSKSLQKAIEIVRLKLGKDIPVEVINLIETTAEAIVKYGGECPVILSTQGTAENGAYQAAVENAAKKLGVPVPKLTVVACGDRKNPLYNGFDLARIINEGYLENPNSNNGMMSLNAMRHYCSHVPVNATAVFMCCTHFPALRDQIAKIIGEYWAPLGRTGQVPLIDPVKYQADKTAHFLVTSVSEKKREHRQPLADNKHFLPKVEVHTTTGNTDKVRNAVNKYSKDMDVLNEYLKADISNVEDFSDEDNAQHGTEKPPKAPDNETEGIRVTRVHFEKVPLKELAAAVGVNEFGDEIKKDESVPAS</sequence>
<dbReference type="AlphaFoldDB" id="A0A934SX23"/>
<evidence type="ECO:0000313" key="3">
    <source>
        <dbReference type="EMBL" id="MBK4736940.1"/>
    </source>
</evidence>
<dbReference type="Proteomes" id="UP000622890">
    <property type="component" value="Unassembled WGS sequence"/>
</dbReference>
<proteinExistence type="predicted"/>
<comment type="caution">
    <text evidence="3">The sequence shown here is derived from an EMBL/GenBank/DDBJ whole genome shotgun (WGS) entry which is preliminary data.</text>
</comment>
<dbReference type="Pfam" id="PF14336">
    <property type="entry name" value="GLUCM-like_C"/>
    <property type="match status" value="1"/>
</dbReference>